<dbReference type="SUPFAM" id="SSF53474">
    <property type="entry name" value="alpha/beta-Hydrolases"/>
    <property type="match status" value="1"/>
</dbReference>
<keyword evidence="2 3" id="KW-0378">Hydrolase</keyword>
<dbReference type="EMBL" id="JBHSAW010000004">
    <property type="protein sequence ID" value="MFC4095734.1"/>
    <property type="molecule type" value="Genomic_DNA"/>
</dbReference>
<accession>A0ABV8JSH5</accession>
<keyword evidence="6" id="KW-1185">Reference proteome</keyword>
<evidence type="ECO:0000256" key="2">
    <source>
        <dbReference type="ARBA" id="ARBA00022801"/>
    </source>
</evidence>
<dbReference type="InterPro" id="IPR002018">
    <property type="entry name" value="CarbesteraseB"/>
</dbReference>
<comment type="similarity">
    <text evidence="1 3">Belongs to the type-B carboxylesterase/lipase family.</text>
</comment>
<dbReference type="PROSITE" id="PS00122">
    <property type="entry name" value="CARBOXYLESTERASE_B_1"/>
    <property type="match status" value="1"/>
</dbReference>
<dbReference type="EC" id="3.1.1.-" evidence="3"/>
<dbReference type="Gene3D" id="3.40.50.1820">
    <property type="entry name" value="alpha/beta hydrolase"/>
    <property type="match status" value="1"/>
</dbReference>
<evidence type="ECO:0000313" key="6">
    <source>
        <dbReference type="Proteomes" id="UP001595814"/>
    </source>
</evidence>
<evidence type="ECO:0000256" key="3">
    <source>
        <dbReference type="RuleBase" id="RU361235"/>
    </source>
</evidence>
<dbReference type="InterPro" id="IPR050309">
    <property type="entry name" value="Type-B_Carboxylest/Lipase"/>
</dbReference>
<dbReference type="InterPro" id="IPR029058">
    <property type="entry name" value="AB_hydrolase_fold"/>
</dbReference>
<dbReference type="InterPro" id="IPR019826">
    <property type="entry name" value="Carboxylesterase_B_AS"/>
</dbReference>
<dbReference type="Pfam" id="PF00135">
    <property type="entry name" value="COesterase"/>
    <property type="match status" value="1"/>
</dbReference>
<organism evidence="5 6">
    <name type="scientific">Euzebyella saccharophila</name>
    <dbReference type="NCBI Taxonomy" id="679664"/>
    <lineage>
        <taxon>Bacteria</taxon>
        <taxon>Pseudomonadati</taxon>
        <taxon>Bacteroidota</taxon>
        <taxon>Flavobacteriia</taxon>
        <taxon>Flavobacteriales</taxon>
        <taxon>Flavobacteriaceae</taxon>
        <taxon>Euzebyella</taxon>
    </lineage>
</organism>
<sequence>MKSMLPVLIVLFIACTKPETPKTIVTTDKGMVEGYKNADGSILIFKGIPFAAPPVSNLRWKAPQPASSWEGVKKTVEFGPSPIQNPPKPFYCWTEEFIAQPEPLSEDCLYLNVWSGVQEVVEKQPVFVWIYGGGLSSGSANCAIYDGEEMAKKGVVFVSLNYRVGALGFMAHEELSSEADSGTSGNYGFLDQIAALEWVQKNIDQFGGDPNNITIAGQSAGAYSVHTLISSPLAKGLFHKAILQSGGLFNGSLQKGMEEAEQQGKSFMDLAGVNSIAELRGLPTEKVLELSNQGSIGRFGVTRDGFVLPRDIHKATASGNFNQVPIMAGWVTGDGSFMGEFDQTVEDYRKEADSLYGKEAPVFLDLFPVAAEEDVKKQKAKLTMLRFAGMTPHILAGYNAKPTYVYEFAHVPPDKPNFPNYGAFHTSEVPFALHTLHTWERPWRPEDRDIEDMMATYWTNFAKTGDPNGLGVPVWQSYKKAAGNVLRISDATQMQKEYVKAELDFLKNHITF</sequence>
<feature type="domain" description="Carboxylesterase type B" evidence="4">
    <location>
        <begin position="22"/>
        <end position="505"/>
    </location>
</feature>
<dbReference type="RefSeq" id="WP_192460617.1">
    <property type="nucleotide sequence ID" value="NZ_JACYFJ010000001.1"/>
</dbReference>
<gene>
    <name evidence="5" type="ORF">ACFOUT_07595</name>
</gene>
<evidence type="ECO:0000256" key="1">
    <source>
        <dbReference type="ARBA" id="ARBA00005964"/>
    </source>
</evidence>
<dbReference type="PANTHER" id="PTHR11559">
    <property type="entry name" value="CARBOXYLESTERASE"/>
    <property type="match status" value="1"/>
</dbReference>
<protein>
    <recommendedName>
        <fullName evidence="3">Carboxylic ester hydrolase</fullName>
        <ecNumber evidence="3">3.1.1.-</ecNumber>
    </recommendedName>
</protein>
<proteinExistence type="inferred from homology"/>
<dbReference type="PROSITE" id="PS51257">
    <property type="entry name" value="PROKAR_LIPOPROTEIN"/>
    <property type="match status" value="1"/>
</dbReference>
<reference evidence="6" key="1">
    <citation type="journal article" date="2019" name="Int. J. Syst. Evol. Microbiol.">
        <title>The Global Catalogue of Microorganisms (GCM) 10K type strain sequencing project: providing services to taxonomists for standard genome sequencing and annotation.</title>
        <authorList>
            <consortium name="The Broad Institute Genomics Platform"/>
            <consortium name="The Broad Institute Genome Sequencing Center for Infectious Disease"/>
            <person name="Wu L."/>
            <person name="Ma J."/>
        </authorList>
    </citation>
    <scope>NUCLEOTIDE SEQUENCE [LARGE SCALE GENOMIC DNA]</scope>
    <source>
        <strain evidence="6">CECT 7477</strain>
    </source>
</reference>
<name>A0ABV8JSH5_9FLAO</name>
<evidence type="ECO:0000313" key="5">
    <source>
        <dbReference type="EMBL" id="MFC4095734.1"/>
    </source>
</evidence>
<comment type="caution">
    <text evidence="5">The sequence shown here is derived from an EMBL/GenBank/DDBJ whole genome shotgun (WGS) entry which is preliminary data.</text>
</comment>
<evidence type="ECO:0000259" key="4">
    <source>
        <dbReference type="Pfam" id="PF00135"/>
    </source>
</evidence>
<dbReference type="Proteomes" id="UP001595814">
    <property type="component" value="Unassembled WGS sequence"/>
</dbReference>